<dbReference type="OrthoDB" id="694580at2759"/>
<gene>
    <name evidence="1" type="ORF">CTI12_AA594550</name>
</gene>
<accession>A0A2U1KJW7</accession>
<evidence type="ECO:0000313" key="1">
    <source>
        <dbReference type="EMBL" id="PWA37011.1"/>
    </source>
</evidence>
<dbReference type="EMBL" id="PKPP01017379">
    <property type="protein sequence ID" value="PWA37011.1"/>
    <property type="molecule type" value="Genomic_DNA"/>
</dbReference>
<evidence type="ECO:0000313" key="2">
    <source>
        <dbReference type="Proteomes" id="UP000245207"/>
    </source>
</evidence>
<organism evidence="1 2">
    <name type="scientific">Artemisia annua</name>
    <name type="common">Sweet wormwood</name>
    <dbReference type="NCBI Taxonomy" id="35608"/>
    <lineage>
        <taxon>Eukaryota</taxon>
        <taxon>Viridiplantae</taxon>
        <taxon>Streptophyta</taxon>
        <taxon>Embryophyta</taxon>
        <taxon>Tracheophyta</taxon>
        <taxon>Spermatophyta</taxon>
        <taxon>Magnoliopsida</taxon>
        <taxon>eudicotyledons</taxon>
        <taxon>Gunneridae</taxon>
        <taxon>Pentapetalae</taxon>
        <taxon>asterids</taxon>
        <taxon>campanulids</taxon>
        <taxon>Asterales</taxon>
        <taxon>Asteraceae</taxon>
        <taxon>Asteroideae</taxon>
        <taxon>Anthemideae</taxon>
        <taxon>Artemisiinae</taxon>
        <taxon>Artemisia</taxon>
    </lineage>
</organism>
<comment type="caution">
    <text evidence="1">The sequence shown here is derived from an EMBL/GenBank/DDBJ whole genome shotgun (WGS) entry which is preliminary data.</text>
</comment>
<dbReference type="AlphaFoldDB" id="A0A2U1KJW7"/>
<proteinExistence type="predicted"/>
<protein>
    <submittedName>
        <fullName evidence="1">Zinc finger, CCHC-type</fullName>
    </submittedName>
</protein>
<name>A0A2U1KJW7_ARTAN</name>
<keyword evidence="2" id="KW-1185">Reference proteome</keyword>
<dbReference type="Proteomes" id="UP000245207">
    <property type="component" value="Unassembled WGS sequence"/>
</dbReference>
<sequence length="103" mass="11924">METILKAYGLCKVIDGMKETVPKKFLPIGASIEQYQEIDPMQFEEAVGRITIFEERLKIQDQKTIIKTNFYWQIQIIKEVVEDMEEASPKTKVAMEKVLVVEA</sequence>
<reference evidence="1 2" key="1">
    <citation type="journal article" date="2018" name="Mol. Plant">
        <title>The genome of Artemisia annua provides insight into the evolution of Asteraceae family and artemisinin biosynthesis.</title>
        <authorList>
            <person name="Shen Q."/>
            <person name="Zhang L."/>
            <person name="Liao Z."/>
            <person name="Wang S."/>
            <person name="Yan T."/>
            <person name="Shi P."/>
            <person name="Liu M."/>
            <person name="Fu X."/>
            <person name="Pan Q."/>
            <person name="Wang Y."/>
            <person name="Lv Z."/>
            <person name="Lu X."/>
            <person name="Zhang F."/>
            <person name="Jiang W."/>
            <person name="Ma Y."/>
            <person name="Chen M."/>
            <person name="Hao X."/>
            <person name="Li L."/>
            <person name="Tang Y."/>
            <person name="Lv G."/>
            <person name="Zhou Y."/>
            <person name="Sun X."/>
            <person name="Brodelius P.E."/>
            <person name="Rose J.K.C."/>
            <person name="Tang K."/>
        </authorList>
    </citation>
    <scope>NUCLEOTIDE SEQUENCE [LARGE SCALE GENOMIC DNA]</scope>
    <source>
        <strain evidence="2">cv. Huhao1</strain>
        <tissue evidence="1">Leaf</tissue>
    </source>
</reference>